<evidence type="ECO:0000313" key="4">
    <source>
        <dbReference type="Proteomes" id="UP000824176"/>
    </source>
</evidence>
<evidence type="ECO:0000256" key="1">
    <source>
        <dbReference type="SAM" id="Coils"/>
    </source>
</evidence>
<dbReference type="Proteomes" id="UP000824176">
    <property type="component" value="Unassembled WGS sequence"/>
</dbReference>
<dbReference type="EMBL" id="DXAQ01000047">
    <property type="protein sequence ID" value="HIZ88921.1"/>
    <property type="molecule type" value="Genomic_DNA"/>
</dbReference>
<sequence>MDKIDILMAILGAAAYVAIMVDLRNYERKMAAFEAVQEKRRKYAELQAERRKAELAMEKSMKQVENTKKRAQIGEDILERVGKA</sequence>
<reference evidence="3" key="1">
    <citation type="journal article" date="2021" name="PeerJ">
        <title>Extensive microbial diversity within the chicken gut microbiome revealed by metagenomics and culture.</title>
        <authorList>
            <person name="Gilroy R."/>
            <person name="Ravi A."/>
            <person name="Getino M."/>
            <person name="Pursley I."/>
            <person name="Horton D.L."/>
            <person name="Alikhan N.F."/>
            <person name="Baker D."/>
            <person name="Gharbi K."/>
            <person name="Hall N."/>
            <person name="Watson M."/>
            <person name="Adriaenssens E.M."/>
            <person name="Foster-Nyarko E."/>
            <person name="Jarju S."/>
            <person name="Secka A."/>
            <person name="Antonio M."/>
            <person name="Oren A."/>
            <person name="Chaudhuri R.R."/>
            <person name="La Ragione R."/>
            <person name="Hildebrand F."/>
            <person name="Pallen M.J."/>
        </authorList>
    </citation>
    <scope>NUCLEOTIDE SEQUENCE</scope>
    <source>
        <strain evidence="3">ChiW4-1371</strain>
    </source>
</reference>
<organism evidence="3 4">
    <name type="scientific">Candidatus Mucispirillum faecigallinarum</name>
    <dbReference type="NCBI Taxonomy" id="2838699"/>
    <lineage>
        <taxon>Bacteria</taxon>
        <taxon>Pseudomonadati</taxon>
        <taxon>Deferribacterota</taxon>
        <taxon>Deferribacteres</taxon>
        <taxon>Deferribacterales</taxon>
        <taxon>Mucispirillaceae</taxon>
        <taxon>Mucispirillum</taxon>
    </lineage>
</organism>
<evidence type="ECO:0000313" key="3">
    <source>
        <dbReference type="EMBL" id="HIZ88921.1"/>
    </source>
</evidence>
<keyword evidence="2" id="KW-1133">Transmembrane helix</keyword>
<protein>
    <submittedName>
        <fullName evidence="3">Uncharacterized protein</fullName>
    </submittedName>
</protein>
<evidence type="ECO:0000256" key="2">
    <source>
        <dbReference type="SAM" id="Phobius"/>
    </source>
</evidence>
<proteinExistence type="predicted"/>
<keyword evidence="1" id="KW-0175">Coiled coil</keyword>
<comment type="caution">
    <text evidence="3">The sequence shown here is derived from an EMBL/GenBank/DDBJ whole genome shotgun (WGS) entry which is preliminary data.</text>
</comment>
<reference evidence="3" key="2">
    <citation type="submission" date="2021-04" db="EMBL/GenBank/DDBJ databases">
        <authorList>
            <person name="Gilroy R."/>
        </authorList>
    </citation>
    <scope>NUCLEOTIDE SEQUENCE</scope>
    <source>
        <strain evidence="3">ChiW4-1371</strain>
    </source>
</reference>
<feature type="transmembrane region" description="Helical" evidence="2">
    <location>
        <begin position="6"/>
        <end position="23"/>
    </location>
</feature>
<dbReference type="AlphaFoldDB" id="A0A9D2GTH4"/>
<accession>A0A9D2GTH4</accession>
<name>A0A9D2GTH4_9BACT</name>
<keyword evidence="2" id="KW-0472">Membrane</keyword>
<gene>
    <name evidence="3" type="ORF">H9804_03165</name>
</gene>
<feature type="coiled-coil region" evidence="1">
    <location>
        <begin position="29"/>
        <end position="70"/>
    </location>
</feature>
<keyword evidence="2" id="KW-0812">Transmembrane</keyword>